<reference evidence="2 3" key="1">
    <citation type="journal article" date="2005" name="Science">
        <title>Genome of the host-cell transforming parasite Theileria annulata compared with T. parva.</title>
        <authorList>
            <person name="Pain A."/>
            <person name="Renauld H."/>
            <person name="Berriman M."/>
            <person name="Murphy L."/>
            <person name="Yeats C.A."/>
            <person name="Weir W."/>
            <person name="Kerhornou A."/>
            <person name="Aslett M."/>
            <person name="Bishop R."/>
            <person name="Bouchier C."/>
            <person name="Cochet M."/>
            <person name="Coulson R.M.R."/>
            <person name="Cronin A."/>
            <person name="de Villiers E.P."/>
            <person name="Fraser A."/>
            <person name="Fosker N."/>
            <person name="Gardner M."/>
            <person name="Goble A."/>
            <person name="Griffiths-Jones S."/>
            <person name="Harris D.E."/>
            <person name="Katzer F."/>
            <person name="Larke N."/>
            <person name="Lord A."/>
            <person name="Maser P."/>
            <person name="McKellar S."/>
            <person name="Mooney P."/>
            <person name="Morton F."/>
            <person name="Nene V."/>
            <person name="O'Neil S."/>
            <person name="Price C."/>
            <person name="Quail M.A."/>
            <person name="Rabbinowitsch E."/>
            <person name="Rawlings N.D."/>
            <person name="Rutter S."/>
            <person name="Saunders D."/>
            <person name="Seeger K."/>
            <person name="Shah T."/>
            <person name="Squares R."/>
            <person name="Squares S."/>
            <person name="Tivey A."/>
            <person name="Walker A.R."/>
            <person name="Woodward J."/>
            <person name="Dobbelaere D.A.E."/>
            <person name="Langsley G."/>
            <person name="Rajandream M.A."/>
            <person name="McKeever D."/>
            <person name="Shiels B."/>
            <person name="Tait A."/>
            <person name="Barrell B.G."/>
            <person name="Hall N."/>
        </authorList>
    </citation>
    <scope>NUCLEOTIDE SEQUENCE [LARGE SCALE GENOMIC DNA]</scope>
    <source>
        <strain evidence="3">Ankara</strain>
    </source>
</reference>
<feature type="transmembrane region" description="Helical" evidence="1">
    <location>
        <begin position="307"/>
        <end position="325"/>
    </location>
</feature>
<dbReference type="EMBL" id="CR940347">
    <property type="protein sequence ID" value="CAI73294.1"/>
    <property type="molecule type" value="Genomic_DNA"/>
</dbReference>
<feature type="transmembrane region" description="Helical" evidence="1">
    <location>
        <begin position="250"/>
        <end position="276"/>
    </location>
</feature>
<feature type="transmembrane region" description="Helical" evidence="1">
    <location>
        <begin position="71"/>
        <end position="91"/>
    </location>
</feature>
<keyword evidence="1" id="KW-1133">Transmembrane helix</keyword>
<organism evidence="2 3">
    <name type="scientific">Theileria annulata</name>
    <dbReference type="NCBI Taxonomy" id="5874"/>
    <lineage>
        <taxon>Eukaryota</taxon>
        <taxon>Sar</taxon>
        <taxon>Alveolata</taxon>
        <taxon>Apicomplexa</taxon>
        <taxon>Aconoidasida</taxon>
        <taxon>Piroplasmida</taxon>
        <taxon>Theileriidae</taxon>
        <taxon>Theileria</taxon>
    </lineage>
</organism>
<feature type="transmembrane region" description="Helical" evidence="1">
    <location>
        <begin position="47"/>
        <end position="65"/>
    </location>
</feature>
<dbReference type="OrthoDB" id="365688at2759"/>
<keyword evidence="1" id="KW-0812">Transmembrane</keyword>
<proteinExistence type="predicted"/>
<evidence type="ECO:0000256" key="1">
    <source>
        <dbReference type="SAM" id="Phobius"/>
    </source>
</evidence>
<dbReference type="KEGG" id="tan:TA05755"/>
<feature type="transmembrane region" description="Helical" evidence="1">
    <location>
        <begin position="337"/>
        <end position="362"/>
    </location>
</feature>
<feature type="transmembrane region" description="Helical" evidence="1">
    <location>
        <begin position="127"/>
        <end position="146"/>
    </location>
</feature>
<keyword evidence="1" id="KW-0472">Membrane</keyword>
<feature type="transmembrane region" description="Helical" evidence="1">
    <location>
        <begin position="283"/>
        <end position="301"/>
    </location>
</feature>
<feature type="transmembrane region" description="Helical" evidence="1">
    <location>
        <begin position="768"/>
        <end position="790"/>
    </location>
</feature>
<feature type="transmembrane region" description="Helical" evidence="1">
    <location>
        <begin position="103"/>
        <end position="121"/>
    </location>
</feature>
<dbReference type="OMA" id="HRCLRHH"/>
<dbReference type="InParanoid" id="Q4UHZ5"/>
<gene>
    <name evidence="2" type="ORF">TA05755</name>
</gene>
<keyword evidence="3" id="KW-1185">Reference proteome</keyword>
<accession>Q4UHZ5</accession>
<evidence type="ECO:0000313" key="3">
    <source>
        <dbReference type="Proteomes" id="UP000001950"/>
    </source>
</evidence>
<feature type="transmembrane region" description="Helical" evidence="1">
    <location>
        <begin position="12"/>
        <end position="35"/>
    </location>
</feature>
<dbReference type="VEuPathDB" id="PiroplasmaDB:TA05755"/>
<protein>
    <submittedName>
        <fullName evidence="2">Uncharacterized protein</fullName>
    </submittedName>
</protein>
<evidence type="ECO:0000313" key="2">
    <source>
        <dbReference type="EMBL" id="CAI73294.1"/>
    </source>
</evidence>
<dbReference type="Proteomes" id="UP000001950">
    <property type="component" value="Chromosome 1"/>
</dbReference>
<dbReference type="RefSeq" id="XP_953971.1">
    <property type="nucleotide sequence ID" value="XM_948878.1"/>
</dbReference>
<dbReference type="GeneID" id="3863553"/>
<dbReference type="AlphaFoldDB" id="Q4UHZ5"/>
<dbReference type="eggNOG" id="ENOG502TN5Z">
    <property type="taxonomic scope" value="Eukaryota"/>
</dbReference>
<sequence length="1082" mass="126233">MSSFRRDQIPVVVSGFMNFVWAFSSFLSVDMVKLYSYYFMHQVNFPTLYYSVFAFSFICFTFLRFNRVFTTVVIIWFNFLVHLLLVFLIFFPLKNIICYRLLFAFWSHLYALNLISTLYLASYNIGGINGLVMGAASSYFFGYLLLHGVERPSDFSIASRKATCNWFICIRCIFAIIAFIFYRDYLEYYFYFEYTDSVNNITMENLLKWFDGKCVDLMTAVRIDDLMPTHIDLNCIHELIKDSKSYQHLFLIYMGFCSTSFFSPFFSPTPIVLSIYVRDEICFIDYLAGFLGVIIAVMLHPHLNEQFNVVFLIHYILSGFLFFGFNTYYHDLYNRKIVLYSLSFFSSIIGTFVLVFSFINFLCQNLVFKCEKEKEKEKEDCQPCCLNDTGTCLCNKKNTNEPCVKPPHATCINIWLPFNNHNTFRDWTHSDCKFCLSQNYKNTKFKCTCCTGGKGNCCVCCCPECKNSINTCSCSQPCSESCGTECCCKEGKVCHYLLRNCVASCCPYCDYCLLFECVKLECVCPCSHQNHKPRIQNQNKDNGGNNNDSCLTKIKLKINNGDKHFYLCSYNQALKSEKLKELFCCKNTSSSSENCCCIKCCCEKEKICGKHFDIADYKTSSCCHYQLKIWISLRELNSTFHIGQQPFKNKYDQINSLVFTNQKCRECCEKCGCDSGKCKAVDVLKINEKDDNCEYGGYITSECKGDSSNCKCCCCCCVSTSGTSNCQCCCGCCSSTSGCSKKKCCAMKILPTNLPYHFREMDIKRSEIISLVCFSVVIFCFVKFIASIMISCKMKQYYLPINFKVNDFTEVQKLTLAKYDFKDYKSDSQYARRAFPDFEGDETYLVKYALDVEIQNFQQKTILIKDFMDELNTLRFDNWCEDMIKNRRKIIPGEYSELRFYAHFNSYLDFALKYLVFRDADLIYAYFKRYSPTWEVEWNDFEKRFLRNLKIYTDYSLSLNSVGYFDTNTDLQKIIDNRQISILKQLNARNEELTGYLTMNRHLTDELKKSTSEEKLPRHIDLWSFRLSLIREWSGDRSILLNWTAFTYSMEMILLWNDLFRLFYIQSFVSSYGSNGQRVNEL</sequence>
<name>Q4UHZ5_THEAN</name>
<feature type="transmembrane region" description="Helical" evidence="1">
    <location>
        <begin position="166"/>
        <end position="182"/>
    </location>
</feature>